<proteinExistence type="predicted"/>
<gene>
    <name evidence="1" type="ORF">QYF61_016881</name>
</gene>
<organism evidence="1 2">
    <name type="scientific">Mycteria americana</name>
    <name type="common">Wood stork</name>
    <dbReference type="NCBI Taxonomy" id="33587"/>
    <lineage>
        <taxon>Eukaryota</taxon>
        <taxon>Metazoa</taxon>
        <taxon>Chordata</taxon>
        <taxon>Craniata</taxon>
        <taxon>Vertebrata</taxon>
        <taxon>Euteleostomi</taxon>
        <taxon>Archelosauria</taxon>
        <taxon>Archosauria</taxon>
        <taxon>Dinosauria</taxon>
        <taxon>Saurischia</taxon>
        <taxon>Theropoda</taxon>
        <taxon>Coelurosauria</taxon>
        <taxon>Aves</taxon>
        <taxon>Neognathae</taxon>
        <taxon>Neoaves</taxon>
        <taxon>Aequornithes</taxon>
        <taxon>Ciconiiformes</taxon>
        <taxon>Ciconiidae</taxon>
        <taxon>Mycteria</taxon>
    </lineage>
</organism>
<sequence>MAVAGWPQGQWQQLITDIDGAQVSLGTFSQLTRGHTKAKLRQTVRSVDPKVPPMDLSQDSFHDDGEDRRDSLACFSWFTSWDESLQTNSSSRDAAEAHTGGEEELSVALDRDHCAETGRGEESDLCGSLYEGVWLSDTACVQRSYSPDSDKTAPWGPSHGRQSSMDFSNMSPSHGLQFFTNCSSVGPFHGVPSFRTDCSSVGPPRGHKSCQQTCSSVGSSLPTGPQALPGACSSVGFPRGHKSCQQTCSSMGSSLPTGPQALPGACSSVGFPRGHSLLWASTCFGVGSSTGCSRLWANSRNPRENVGWEWREEERFCQLQYSARYKTQGILTWSFYLPKMEEQRPAHQRDLYEEDLKKIILFYSFTVHYTVMFWEHIDLFAKSTMQALCVSARCFCQMDEEMRGLAGGVRSWTAECGWTASSPGNKTPPDPLYYSRDGYSQALATQTAQEKVRHTKWNTNNGVVLQNNKNILRGKIHAFSNRKLLPDAAPNPHNPQYRDHCTESNLIQTTFKYLQGWRLNQFPGQPVPMLDNAFSEVKFPNIQSKPPLVQPEAISSRPITCYLEEQANANLATTSFQVVVESKKVSPQPPLLQAKHHHFPQPLLIRLLLQTLHQLRCPSLGTLQHLNVSLVVRGPKLNTVVEGHNHFPSPAGHTIFDTSQDAIGLLGHLGTLLAHIQAAVNQHSQVLLCRAALQPLFPKPVVLHGVAVAQVQDPTLGLVKPHTVGPSPSIQPVQVPLQSLPTLQQINTPAQLGVICKLTEGALDPFVQIIDKDVKQNWPQHRALGNTTCDRPPTGVNSIHHHSLGPAVQPVLYPAKSTPVQAMSSQFLQENAVGNRVKGFTEV</sequence>
<dbReference type="EMBL" id="JAUNZN010000003">
    <property type="protein sequence ID" value="KAK4824612.1"/>
    <property type="molecule type" value="Genomic_DNA"/>
</dbReference>
<evidence type="ECO:0000313" key="2">
    <source>
        <dbReference type="Proteomes" id="UP001333110"/>
    </source>
</evidence>
<name>A0AAN7S160_MYCAM</name>
<keyword evidence="2" id="KW-1185">Reference proteome</keyword>
<accession>A0AAN7S160</accession>
<reference evidence="1 2" key="1">
    <citation type="journal article" date="2023" name="J. Hered.">
        <title>Chromosome-level genome of the wood stork (Mycteria americana) provides insight into avian chromosome evolution.</title>
        <authorList>
            <person name="Flamio R. Jr."/>
            <person name="Ramstad K.M."/>
        </authorList>
    </citation>
    <scope>NUCLEOTIDE SEQUENCE [LARGE SCALE GENOMIC DNA]</scope>
    <source>
        <strain evidence="1">JAX WOST 10</strain>
    </source>
</reference>
<protein>
    <submittedName>
        <fullName evidence="1">Uncharacterized protein</fullName>
    </submittedName>
</protein>
<dbReference type="Proteomes" id="UP001333110">
    <property type="component" value="Unassembled WGS sequence"/>
</dbReference>
<dbReference type="AlphaFoldDB" id="A0AAN7S160"/>
<comment type="caution">
    <text evidence="1">The sequence shown here is derived from an EMBL/GenBank/DDBJ whole genome shotgun (WGS) entry which is preliminary data.</text>
</comment>
<evidence type="ECO:0000313" key="1">
    <source>
        <dbReference type="EMBL" id="KAK4824612.1"/>
    </source>
</evidence>